<comment type="caution">
    <text evidence="2">The sequence shown here is derived from an EMBL/GenBank/DDBJ whole genome shotgun (WGS) entry which is preliminary data.</text>
</comment>
<name>A0A1R3HPH3_9ROSI</name>
<sequence length="132" mass="14993">MKEGKKGHRVSSFLRSILAYWFLVFAEDEDDVKNKKVAPALSRPEAKMVDAAKHFSSAHKGSSKYQAIMEERKKGNRVSSFLRSILSYWFPVFAEDEDDMKNKKVAPALSRPEAKMVDAAKHFSSADKVRLI</sequence>
<evidence type="ECO:0000313" key="3">
    <source>
        <dbReference type="Proteomes" id="UP000187203"/>
    </source>
</evidence>
<protein>
    <submittedName>
        <fullName evidence="2">Uncharacterized protein</fullName>
    </submittedName>
</protein>
<feature type="chain" id="PRO_5012458468" evidence="1">
    <location>
        <begin position="27"/>
        <end position="132"/>
    </location>
</feature>
<dbReference type="AlphaFoldDB" id="A0A1R3HPH3"/>
<reference evidence="3" key="1">
    <citation type="submission" date="2013-09" db="EMBL/GenBank/DDBJ databases">
        <title>Corchorus olitorius genome sequencing.</title>
        <authorList>
            <person name="Alam M."/>
            <person name="Haque M.S."/>
            <person name="Islam M.S."/>
            <person name="Emdad E.M."/>
            <person name="Islam M.M."/>
            <person name="Ahmed B."/>
            <person name="Halim A."/>
            <person name="Hossen Q.M.M."/>
            <person name="Hossain M.Z."/>
            <person name="Ahmed R."/>
            <person name="Khan M.M."/>
            <person name="Islam R."/>
            <person name="Rashid M.M."/>
            <person name="Khan S.A."/>
            <person name="Rahman M.S."/>
            <person name="Alam M."/>
            <person name="Yahiya A.S."/>
            <person name="Khan M.S."/>
            <person name="Azam M.S."/>
            <person name="Haque T."/>
            <person name="Lashkar M.Z.H."/>
            <person name="Akhand A.I."/>
            <person name="Morshed G."/>
            <person name="Roy S."/>
            <person name="Uddin K.S."/>
            <person name="Rabeya T."/>
            <person name="Hossain A.S."/>
            <person name="Chowdhury A."/>
            <person name="Snigdha A.R."/>
            <person name="Mortoza M.S."/>
            <person name="Matin S.A."/>
            <person name="Hoque S.M.E."/>
            <person name="Islam M.K."/>
            <person name="Roy D.K."/>
            <person name="Haider R."/>
            <person name="Moosa M.M."/>
            <person name="Elias S.M."/>
            <person name="Hasan A.M."/>
            <person name="Jahan S."/>
            <person name="Shafiuddin M."/>
            <person name="Mahmood N."/>
            <person name="Shommy N.S."/>
        </authorList>
    </citation>
    <scope>NUCLEOTIDE SEQUENCE [LARGE SCALE GENOMIC DNA]</scope>
    <source>
        <strain evidence="3">cv. O-4</strain>
    </source>
</reference>
<accession>A0A1R3HPH3</accession>
<organism evidence="2 3">
    <name type="scientific">Corchorus olitorius</name>
    <dbReference type="NCBI Taxonomy" id="93759"/>
    <lineage>
        <taxon>Eukaryota</taxon>
        <taxon>Viridiplantae</taxon>
        <taxon>Streptophyta</taxon>
        <taxon>Embryophyta</taxon>
        <taxon>Tracheophyta</taxon>
        <taxon>Spermatophyta</taxon>
        <taxon>Magnoliopsida</taxon>
        <taxon>eudicotyledons</taxon>
        <taxon>Gunneridae</taxon>
        <taxon>Pentapetalae</taxon>
        <taxon>rosids</taxon>
        <taxon>malvids</taxon>
        <taxon>Malvales</taxon>
        <taxon>Malvaceae</taxon>
        <taxon>Grewioideae</taxon>
        <taxon>Apeibeae</taxon>
        <taxon>Corchorus</taxon>
    </lineage>
</organism>
<dbReference type="Proteomes" id="UP000187203">
    <property type="component" value="Unassembled WGS sequence"/>
</dbReference>
<evidence type="ECO:0000313" key="2">
    <source>
        <dbReference type="EMBL" id="OMO72223.1"/>
    </source>
</evidence>
<keyword evidence="3" id="KW-1185">Reference proteome</keyword>
<proteinExistence type="predicted"/>
<keyword evidence="1" id="KW-0732">Signal</keyword>
<evidence type="ECO:0000256" key="1">
    <source>
        <dbReference type="SAM" id="SignalP"/>
    </source>
</evidence>
<gene>
    <name evidence="2" type="ORF">COLO4_27782</name>
</gene>
<feature type="signal peptide" evidence="1">
    <location>
        <begin position="1"/>
        <end position="26"/>
    </location>
</feature>
<dbReference type="EMBL" id="AWUE01019685">
    <property type="protein sequence ID" value="OMO72223.1"/>
    <property type="molecule type" value="Genomic_DNA"/>
</dbReference>
<dbReference type="OrthoDB" id="1630091at2759"/>